<dbReference type="Proteomes" id="UP000735302">
    <property type="component" value="Unassembled WGS sequence"/>
</dbReference>
<proteinExistence type="predicted"/>
<name>A0AAV4C761_9GAST</name>
<dbReference type="EMBL" id="BLXT01005946">
    <property type="protein sequence ID" value="GFO27698.1"/>
    <property type="molecule type" value="Genomic_DNA"/>
</dbReference>
<organism evidence="1 2">
    <name type="scientific">Plakobranchus ocellatus</name>
    <dbReference type="NCBI Taxonomy" id="259542"/>
    <lineage>
        <taxon>Eukaryota</taxon>
        <taxon>Metazoa</taxon>
        <taxon>Spiralia</taxon>
        <taxon>Lophotrochozoa</taxon>
        <taxon>Mollusca</taxon>
        <taxon>Gastropoda</taxon>
        <taxon>Heterobranchia</taxon>
        <taxon>Euthyneura</taxon>
        <taxon>Panpulmonata</taxon>
        <taxon>Sacoglossa</taxon>
        <taxon>Placobranchoidea</taxon>
        <taxon>Plakobranchidae</taxon>
        <taxon>Plakobranchus</taxon>
    </lineage>
</organism>
<evidence type="ECO:0000313" key="1">
    <source>
        <dbReference type="EMBL" id="GFO27698.1"/>
    </source>
</evidence>
<comment type="caution">
    <text evidence="1">The sequence shown here is derived from an EMBL/GenBank/DDBJ whole genome shotgun (WGS) entry which is preliminary data.</text>
</comment>
<protein>
    <submittedName>
        <fullName evidence="1">Uncharacterized protein</fullName>
    </submittedName>
</protein>
<reference evidence="1 2" key="1">
    <citation type="journal article" date="2021" name="Elife">
        <title>Chloroplast acquisition without the gene transfer in kleptoplastic sea slugs, Plakobranchus ocellatus.</title>
        <authorList>
            <person name="Maeda T."/>
            <person name="Takahashi S."/>
            <person name="Yoshida T."/>
            <person name="Shimamura S."/>
            <person name="Takaki Y."/>
            <person name="Nagai Y."/>
            <person name="Toyoda A."/>
            <person name="Suzuki Y."/>
            <person name="Arimoto A."/>
            <person name="Ishii H."/>
            <person name="Satoh N."/>
            <person name="Nishiyama T."/>
            <person name="Hasebe M."/>
            <person name="Maruyama T."/>
            <person name="Minagawa J."/>
            <person name="Obokata J."/>
            <person name="Shigenobu S."/>
        </authorList>
    </citation>
    <scope>NUCLEOTIDE SEQUENCE [LARGE SCALE GENOMIC DNA]</scope>
</reference>
<sequence>MYADLLATEQRHVMVKRRCSALNLCQTVGPVEQMGHKMEERSLCEVHNVGRSCLWDFCFDSVVHEVLAESVLTILWELNQ</sequence>
<dbReference type="AlphaFoldDB" id="A0AAV4C761"/>
<evidence type="ECO:0000313" key="2">
    <source>
        <dbReference type="Proteomes" id="UP000735302"/>
    </source>
</evidence>
<accession>A0AAV4C761</accession>
<gene>
    <name evidence="1" type="ORF">PoB_005420300</name>
</gene>
<keyword evidence="2" id="KW-1185">Reference proteome</keyword>